<feature type="region of interest" description="Disordered" evidence="1">
    <location>
        <begin position="133"/>
        <end position="156"/>
    </location>
</feature>
<dbReference type="EMBL" id="SIDB01000009">
    <property type="protein sequence ID" value="KAI3427972.1"/>
    <property type="molecule type" value="Genomic_DNA"/>
</dbReference>
<reference evidence="2" key="2">
    <citation type="submission" date="2020-11" db="EMBL/GenBank/DDBJ databases">
        <authorList>
            <person name="Cecchin M."/>
            <person name="Marcolungo L."/>
            <person name="Rossato M."/>
            <person name="Girolomoni L."/>
            <person name="Cosentino E."/>
            <person name="Cuine S."/>
            <person name="Li-Beisson Y."/>
            <person name="Delledonne M."/>
            <person name="Ballottari M."/>
        </authorList>
    </citation>
    <scope>NUCLEOTIDE SEQUENCE</scope>
    <source>
        <strain evidence="2">211/11P</strain>
        <tissue evidence="2">Whole cell</tissue>
    </source>
</reference>
<proteinExistence type="predicted"/>
<reference evidence="2" key="1">
    <citation type="journal article" date="2019" name="Plant J.">
        <title>Chlorella vulgaris genome assembly and annotation reveals the molecular basis for metabolic acclimation to high light conditions.</title>
        <authorList>
            <person name="Cecchin M."/>
            <person name="Marcolungo L."/>
            <person name="Rossato M."/>
            <person name="Girolomoni L."/>
            <person name="Cosentino E."/>
            <person name="Cuine S."/>
            <person name="Li-Beisson Y."/>
            <person name="Delledonne M."/>
            <person name="Ballottari M."/>
        </authorList>
    </citation>
    <scope>NUCLEOTIDE SEQUENCE</scope>
    <source>
        <strain evidence="2">211/11P</strain>
    </source>
</reference>
<evidence type="ECO:0000313" key="2">
    <source>
        <dbReference type="EMBL" id="KAI3427972.1"/>
    </source>
</evidence>
<dbReference type="PANTHER" id="PTHR36372">
    <property type="entry name" value="EXPRESSED PROTEIN"/>
    <property type="match status" value="1"/>
</dbReference>
<comment type="caution">
    <text evidence="2">The sequence shown here is derived from an EMBL/GenBank/DDBJ whole genome shotgun (WGS) entry which is preliminary data.</text>
</comment>
<name>A0A9D4TK46_CHLVU</name>
<dbReference type="OrthoDB" id="1839884at2759"/>
<evidence type="ECO:0000313" key="3">
    <source>
        <dbReference type="Proteomes" id="UP001055712"/>
    </source>
</evidence>
<accession>A0A9D4TK46</accession>
<gene>
    <name evidence="2" type="ORF">D9Q98_006362</name>
</gene>
<feature type="compositionally biased region" description="Pro residues" evidence="1">
    <location>
        <begin position="143"/>
        <end position="156"/>
    </location>
</feature>
<sequence length="156" mass="18068">MLPSAPLSDRDYSAYFGSLQQENRQHVCTRLCEFKQVFGNMFYCSSSGQAHVCDQNCNQRIFYDHHNEICRLSRRMFPRCEPPMHMARKRSGEEAEPEMVKRTQSADWRHQQLLKLQQQQVVAAVVQQQPPPAHQQQFGTWAPPAPQPAPPQGWTC</sequence>
<protein>
    <submittedName>
        <fullName evidence="2">Uncharacterized protein</fullName>
    </submittedName>
</protein>
<dbReference type="AlphaFoldDB" id="A0A9D4TK46"/>
<evidence type="ECO:0000256" key="1">
    <source>
        <dbReference type="SAM" id="MobiDB-lite"/>
    </source>
</evidence>
<organism evidence="2 3">
    <name type="scientific">Chlorella vulgaris</name>
    <name type="common">Green alga</name>
    <dbReference type="NCBI Taxonomy" id="3077"/>
    <lineage>
        <taxon>Eukaryota</taxon>
        <taxon>Viridiplantae</taxon>
        <taxon>Chlorophyta</taxon>
        <taxon>core chlorophytes</taxon>
        <taxon>Trebouxiophyceae</taxon>
        <taxon>Chlorellales</taxon>
        <taxon>Chlorellaceae</taxon>
        <taxon>Chlorella clade</taxon>
        <taxon>Chlorella</taxon>
    </lineage>
</organism>
<keyword evidence="3" id="KW-1185">Reference proteome</keyword>
<dbReference type="Proteomes" id="UP001055712">
    <property type="component" value="Unassembled WGS sequence"/>
</dbReference>